<evidence type="ECO:0000313" key="1">
    <source>
        <dbReference type="EMBL" id="GER99695.1"/>
    </source>
</evidence>
<name>A0A5M3VSS9_9ACTN</name>
<dbReference type="RefSeq" id="WP_155336079.1">
    <property type="nucleotide sequence ID" value="NZ_BAAABN010000020.1"/>
</dbReference>
<proteinExistence type="predicted"/>
<comment type="caution">
    <text evidence="1">The sequence shown here is derived from an EMBL/GenBank/DDBJ whole genome shotgun (WGS) entry which is preliminary data.</text>
</comment>
<gene>
    <name evidence="1" type="ORF">Acor_17590</name>
</gene>
<dbReference type="EMBL" id="BLAD01000041">
    <property type="protein sequence ID" value="GER99695.1"/>
    <property type="molecule type" value="Genomic_DNA"/>
</dbReference>
<organism evidence="1 2">
    <name type="scientific">Acrocarpospora corrugata</name>
    <dbReference type="NCBI Taxonomy" id="35763"/>
    <lineage>
        <taxon>Bacteria</taxon>
        <taxon>Bacillati</taxon>
        <taxon>Actinomycetota</taxon>
        <taxon>Actinomycetes</taxon>
        <taxon>Streptosporangiales</taxon>
        <taxon>Streptosporangiaceae</taxon>
        <taxon>Acrocarpospora</taxon>
    </lineage>
</organism>
<dbReference type="AlphaFoldDB" id="A0A5M3VSS9"/>
<keyword evidence="2" id="KW-1185">Reference proteome</keyword>
<sequence length="87" mass="9122">MTSDEVVPAFPGPLPVESLDAHIGRLLAALPPSGAEAVRSDLETLVHTLTELAFRIEVDKPGAADACRSTRDSLERLMSLEGPLSGG</sequence>
<reference evidence="1 2" key="1">
    <citation type="submission" date="2019-10" db="EMBL/GenBank/DDBJ databases">
        <title>Whole genome shotgun sequence of Acrocarpospora corrugata NBRC 13972.</title>
        <authorList>
            <person name="Ichikawa N."/>
            <person name="Kimura A."/>
            <person name="Kitahashi Y."/>
            <person name="Komaki H."/>
            <person name="Oguchi A."/>
        </authorList>
    </citation>
    <scope>NUCLEOTIDE SEQUENCE [LARGE SCALE GENOMIC DNA]</scope>
    <source>
        <strain evidence="1 2">NBRC 13972</strain>
    </source>
</reference>
<accession>A0A5M3VSS9</accession>
<evidence type="ECO:0000313" key="2">
    <source>
        <dbReference type="Proteomes" id="UP000334990"/>
    </source>
</evidence>
<dbReference type="Proteomes" id="UP000334990">
    <property type="component" value="Unassembled WGS sequence"/>
</dbReference>
<protein>
    <submittedName>
        <fullName evidence="1">Uncharacterized protein</fullName>
    </submittedName>
</protein>